<keyword evidence="1" id="KW-0813">Transport</keyword>
<name>A0ABU2FS89_9EURY</name>
<dbReference type="PROSITE" id="PS51318">
    <property type="entry name" value="TAT"/>
    <property type="match status" value="1"/>
</dbReference>
<sequence length="326" mass="35289">MSDTPNRSVSRRSFLTSAGVAGALALAGCTEGPGGESTGSQLSGSIRITGSSTVYPVAQAVTEQFRSQNPQVEFNVSRDGSGGGFSNLFCEGNSDFNNASREISSDEADQCSGNGVEYHEINIATDALTVIVNNENDWATELSTDQLKEIWRADGASTWADVNGNWPDQEINRFGAADTSGTFDYFREAIIGEEASHTSDYEPTEQDNTILQGVQQDEYAIGYFGFSYYQSNQDAVTAVSIDAGEGPVEPTLDNAKSGDYPLSRPLFTYPRVSSLAEDHIAEFARFYVRQSANTELIADRVGYVPKTEEEMQSELDSLNEVISSAQ</sequence>
<protein>
    <submittedName>
        <fullName evidence="4">PstS family phosphate ABC transporter substrate-binding protein</fullName>
    </submittedName>
</protein>
<dbReference type="NCBIfam" id="TIGR02136">
    <property type="entry name" value="ptsS_2"/>
    <property type="match status" value="1"/>
</dbReference>
<reference evidence="4 5" key="1">
    <citation type="submission" date="2022-06" db="EMBL/GenBank/DDBJ databases">
        <title>Halomicroarcula sp. a new haloarchaeum isolate from saline soil.</title>
        <authorList>
            <person name="Strakova D."/>
            <person name="Galisteo C."/>
            <person name="Sanchez-Porro C."/>
            <person name="Ventosa A."/>
        </authorList>
    </citation>
    <scope>NUCLEOTIDE SEQUENCE [LARGE SCALE GENOMIC DNA]</scope>
    <source>
        <strain evidence="4 5">S3CR25-11</strain>
    </source>
</reference>
<feature type="domain" description="PBP" evidence="3">
    <location>
        <begin position="37"/>
        <end position="288"/>
    </location>
</feature>
<dbReference type="InterPro" id="IPR006311">
    <property type="entry name" value="TAT_signal"/>
</dbReference>
<dbReference type="PROSITE" id="PS51257">
    <property type="entry name" value="PROKAR_LIPOPROTEIN"/>
    <property type="match status" value="1"/>
</dbReference>
<dbReference type="InterPro" id="IPR050811">
    <property type="entry name" value="Phosphate_ABC_transporter"/>
</dbReference>
<organism evidence="4 5">
    <name type="scientific">Haloarcula onubensis</name>
    <dbReference type="NCBI Taxonomy" id="2950539"/>
    <lineage>
        <taxon>Archaea</taxon>
        <taxon>Methanobacteriati</taxon>
        <taxon>Methanobacteriota</taxon>
        <taxon>Stenosarchaea group</taxon>
        <taxon>Halobacteria</taxon>
        <taxon>Halobacteriales</taxon>
        <taxon>Haloarculaceae</taxon>
        <taxon>Haloarcula</taxon>
    </lineage>
</organism>
<dbReference type="Gene3D" id="3.40.190.10">
    <property type="entry name" value="Periplasmic binding protein-like II"/>
    <property type="match status" value="2"/>
</dbReference>
<dbReference type="Proteomes" id="UP001268864">
    <property type="component" value="Unassembled WGS sequence"/>
</dbReference>
<dbReference type="EMBL" id="JAMQOS010000005">
    <property type="protein sequence ID" value="MDS0283635.1"/>
    <property type="molecule type" value="Genomic_DNA"/>
</dbReference>
<keyword evidence="2" id="KW-0732">Signal</keyword>
<keyword evidence="5" id="KW-1185">Reference proteome</keyword>
<dbReference type="RefSeq" id="WP_310901466.1">
    <property type="nucleotide sequence ID" value="NZ_JAMQOS010000005.1"/>
</dbReference>
<evidence type="ECO:0000313" key="4">
    <source>
        <dbReference type="EMBL" id="MDS0283635.1"/>
    </source>
</evidence>
<gene>
    <name evidence="4" type="ORF">NDI86_16020</name>
</gene>
<dbReference type="CDD" id="cd13654">
    <property type="entry name" value="PBP2_phosphate_like_2"/>
    <property type="match status" value="1"/>
</dbReference>
<dbReference type="NCBIfam" id="TIGR01409">
    <property type="entry name" value="TAT_signal_seq"/>
    <property type="match status" value="1"/>
</dbReference>
<dbReference type="PANTHER" id="PTHR30570:SF1">
    <property type="entry name" value="PHOSPHATE-BINDING PROTEIN PSTS"/>
    <property type="match status" value="1"/>
</dbReference>
<evidence type="ECO:0000259" key="3">
    <source>
        <dbReference type="Pfam" id="PF12849"/>
    </source>
</evidence>
<accession>A0ABU2FS89</accession>
<dbReference type="InterPro" id="IPR024370">
    <property type="entry name" value="PBP_domain"/>
</dbReference>
<evidence type="ECO:0000256" key="2">
    <source>
        <dbReference type="ARBA" id="ARBA00022729"/>
    </source>
</evidence>
<dbReference type="SUPFAM" id="SSF53850">
    <property type="entry name" value="Periplasmic binding protein-like II"/>
    <property type="match status" value="1"/>
</dbReference>
<proteinExistence type="predicted"/>
<dbReference type="InterPro" id="IPR011862">
    <property type="entry name" value="Phos-bd"/>
</dbReference>
<evidence type="ECO:0000313" key="5">
    <source>
        <dbReference type="Proteomes" id="UP001268864"/>
    </source>
</evidence>
<dbReference type="Pfam" id="PF12849">
    <property type="entry name" value="PBP_like_2"/>
    <property type="match status" value="1"/>
</dbReference>
<dbReference type="PANTHER" id="PTHR30570">
    <property type="entry name" value="PERIPLASMIC PHOSPHATE BINDING COMPONENT OF PHOSPHATE ABC TRANSPORTER"/>
    <property type="match status" value="1"/>
</dbReference>
<comment type="caution">
    <text evidence="4">The sequence shown here is derived from an EMBL/GenBank/DDBJ whole genome shotgun (WGS) entry which is preliminary data.</text>
</comment>
<dbReference type="InterPro" id="IPR019546">
    <property type="entry name" value="TAT_signal_bac_arc"/>
</dbReference>
<evidence type="ECO:0000256" key="1">
    <source>
        <dbReference type="ARBA" id="ARBA00022448"/>
    </source>
</evidence>